<sequence length="438" mass="47274">MFTPRPSAGRLRGRVGELKSVLDLLGTAAAGHSAILLVDGAPGIGKTRLLAAAEDQATHDGFSLARAHAEELPRPPPLAPLFAGLDLAPSGVAQASQGHMLACLEKLAVHTEKLAARGPVCITLDDAQWADSTTIAALRALPVWLAEYPIGWVLVRRTAGEDPPIDWLFGEWEHLGASRIALGPLADDAVTDVIADVLSARPDGDLLAMAHGAAGNPLLIRALLDGLRAEGGVAVAGGRAQLLSGRPPTQVCEVVHDWVMRLSPTARHLLDVAASLDRSFAVDDLRDLLGWPDEQLRQPLHEIIAADLLIPVAKDVLAFHHDLVRQSVADRVPAAMRFALHRQVAGTRRFRTDLATTPAIGRPQDAVEDWDCLTGGERTVAELVAQGLTNREVATRLFLSPHTVSFHLRKVYRKLGVRSRVELTRASVHRERDRLSRR</sequence>
<feature type="domain" description="HTH luxR-type" evidence="4">
    <location>
        <begin position="366"/>
        <end position="431"/>
    </location>
</feature>
<proteinExistence type="predicted"/>
<dbReference type="Proteomes" id="UP000295447">
    <property type="component" value="Unassembled WGS sequence"/>
</dbReference>
<organism evidence="5 6">
    <name type="scientific">Kribbella kalugense</name>
    <dbReference type="NCBI Taxonomy" id="2512221"/>
    <lineage>
        <taxon>Bacteria</taxon>
        <taxon>Bacillati</taxon>
        <taxon>Actinomycetota</taxon>
        <taxon>Actinomycetes</taxon>
        <taxon>Propionibacteriales</taxon>
        <taxon>Kribbellaceae</taxon>
        <taxon>Kribbella</taxon>
    </lineage>
</organism>
<dbReference type="Gene3D" id="1.10.10.10">
    <property type="entry name" value="Winged helix-like DNA-binding domain superfamily/Winged helix DNA-binding domain"/>
    <property type="match status" value="1"/>
</dbReference>
<dbReference type="CDD" id="cd06170">
    <property type="entry name" value="LuxR_C_like"/>
    <property type="match status" value="1"/>
</dbReference>
<keyword evidence="2" id="KW-0238">DNA-binding</keyword>
<keyword evidence="3" id="KW-0804">Transcription</keyword>
<dbReference type="SUPFAM" id="SSF52540">
    <property type="entry name" value="P-loop containing nucleoside triphosphate hydrolases"/>
    <property type="match status" value="1"/>
</dbReference>
<gene>
    <name evidence="5" type="ORF">EV650_0165</name>
</gene>
<dbReference type="AlphaFoldDB" id="A0A4R7ZUR6"/>
<protein>
    <submittedName>
        <fullName evidence="5">AAA ATPase-like protein</fullName>
    </submittedName>
</protein>
<dbReference type="GO" id="GO:0006355">
    <property type="term" value="P:regulation of DNA-templated transcription"/>
    <property type="evidence" value="ECO:0007669"/>
    <property type="project" value="InterPro"/>
</dbReference>
<dbReference type="SUPFAM" id="SSF46894">
    <property type="entry name" value="C-terminal effector domain of the bipartite response regulators"/>
    <property type="match status" value="1"/>
</dbReference>
<dbReference type="RefSeq" id="WP_134114312.1">
    <property type="nucleotide sequence ID" value="NZ_SODF01000001.1"/>
</dbReference>
<evidence type="ECO:0000256" key="3">
    <source>
        <dbReference type="ARBA" id="ARBA00023163"/>
    </source>
</evidence>
<dbReference type="EMBL" id="SODF01000001">
    <property type="protein sequence ID" value="TDW21346.1"/>
    <property type="molecule type" value="Genomic_DNA"/>
</dbReference>
<evidence type="ECO:0000256" key="1">
    <source>
        <dbReference type="ARBA" id="ARBA00023015"/>
    </source>
</evidence>
<dbReference type="OrthoDB" id="3178131at2"/>
<accession>A0A4R7ZUR6</accession>
<dbReference type="GO" id="GO:0003677">
    <property type="term" value="F:DNA binding"/>
    <property type="evidence" value="ECO:0007669"/>
    <property type="project" value="UniProtKB-KW"/>
</dbReference>
<dbReference type="PROSITE" id="PS50043">
    <property type="entry name" value="HTH_LUXR_2"/>
    <property type="match status" value="1"/>
</dbReference>
<dbReference type="Pfam" id="PF13191">
    <property type="entry name" value="AAA_16"/>
    <property type="match status" value="1"/>
</dbReference>
<keyword evidence="6" id="KW-1185">Reference proteome</keyword>
<evidence type="ECO:0000259" key="4">
    <source>
        <dbReference type="PROSITE" id="PS50043"/>
    </source>
</evidence>
<dbReference type="Pfam" id="PF00196">
    <property type="entry name" value="GerE"/>
    <property type="match status" value="1"/>
</dbReference>
<dbReference type="InterPro" id="IPR036388">
    <property type="entry name" value="WH-like_DNA-bd_sf"/>
</dbReference>
<dbReference type="PRINTS" id="PR00038">
    <property type="entry name" value="HTHLUXR"/>
</dbReference>
<dbReference type="PANTHER" id="PTHR44688:SF16">
    <property type="entry name" value="DNA-BINDING TRANSCRIPTIONAL ACTIVATOR DEVR_DOSR"/>
    <property type="match status" value="1"/>
</dbReference>
<evidence type="ECO:0000313" key="5">
    <source>
        <dbReference type="EMBL" id="TDW21346.1"/>
    </source>
</evidence>
<keyword evidence="1" id="KW-0805">Transcription regulation</keyword>
<reference evidence="5 6" key="1">
    <citation type="submission" date="2019-03" db="EMBL/GenBank/DDBJ databases">
        <title>Genomic Encyclopedia of Type Strains, Phase III (KMG-III): the genomes of soil and plant-associated and newly described type strains.</title>
        <authorList>
            <person name="Whitman W."/>
        </authorList>
    </citation>
    <scope>NUCLEOTIDE SEQUENCE [LARGE SCALE GENOMIC DNA]</scope>
    <source>
        <strain evidence="5 6">VKM Ac-2570</strain>
    </source>
</reference>
<evidence type="ECO:0000256" key="2">
    <source>
        <dbReference type="ARBA" id="ARBA00023125"/>
    </source>
</evidence>
<dbReference type="InterPro" id="IPR027417">
    <property type="entry name" value="P-loop_NTPase"/>
</dbReference>
<dbReference type="PANTHER" id="PTHR44688">
    <property type="entry name" value="DNA-BINDING TRANSCRIPTIONAL ACTIVATOR DEVR_DOSR"/>
    <property type="match status" value="1"/>
</dbReference>
<comment type="caution">
    <text evidence="5">The sequence shown here is derived from an EMBL/GenBank/DDBJ whole genome shotgun (WGS) entry which is preliminary data.</text>
</comment>
<name>A0A4R7ZUR6_9ACTN</name>
<dbReference type="SMART" id="SM00421">
    <property type="entry name" value="HTH_LUXR"/>
    <property type="match status" value="1"/>
</dbReference>
<dbReference type="InterPro" id="IPR041664">
    <property type="entry name" value="AAA_16"/>
</dbReference>
<evidence type="ECO:0000313" key="6">
    <source>
        <dbReference type="Proteomes" id="UP000295447"/>
    </source>
</evidence>
<dbReference type="InterPro" id="IPR016032">
    <property type="entry name" value="Sig_transdc_resp-reg_C-effctor"/>
</dbReference>
<dbReference type="InterPro" id="IPR000792">
    <property type="entry name" value="Tscrpt_reg_LuxR_C"/>
</dbReference>